<evidence type="ECO:0000256" key="5">
    <source>
        <dbReference type="RuleBase" id="RU361279"/>
    </source>
</evidence>
<evidence type="ECO:0000256" key="4">
    <source>
        <dbReference type="PIRSR" id="PIRSR006806-1"/>
    </source>
</evidence>
<organism evidence="6 7">
    <name type="scientific">Selenomonas ruminantium</name>
    <dbReference type="NCBI Taxonomy" id="971"/>
    <lineage>
        <taxon>Bacteria</taxon>
        <taxon>Bacillati</taxon>
        <taxon>Bacillota</taxon>
        <taxon>Negativicutes</taxon>
        <taxon>Selenomonadales</taxon>
        <taxon>Selenomonadaceae</taxon>
        <taxon>Selenomonas</taxon>
    </lineage>
</organism>
<dbReference type="PIRSF" id="PIRSF006806">
    <property type="entry name" value="FTHF_cligase"/>
    <property type="match status" value="1"/>
</dbReference>
<dbReference type="GO" id="GO:0009396">
    <property type="term" value="P:folic acid-containing compound biosynthetic process"/>
    <property type="evidence" value="ECO:0007669"/>
    <property type="project" value="TreeGrafter"/>
</dbReference>
<dbReference type="RefSeq" id="WP_074570910.1">
    <property type="nucleotide sequence ID" value="NZ_FNJQ01000002.1"/>
</dbReference>
<evidence type="ECO:0000256" key="2">
    <source>
        <dbReference type="ARBA" id="ARBA00022741"/>
    </source>
</evidence>
<dbReference type="InterPro" id="IPR002698">
    <property type="entry name" value="FTHF_cligase"/>
</dbReference>
<comment type="catalytic activity">
    <reaction evidence="5">
        <text>(6S)-5-formyl-5,6,7,8-tetrahydrofolate + ATP = (6R)-5,10-methenyltetrahydrofolate + ADP + phosphate</text>
        <dbReference type="Rhea" id="RHEA:10488"/>
        <dbReference type="ChEBI" id="CHEBI:30616"/>
        <dbReference type="ChEBI" id="CHEBI:43474"/>
        <dbReference type="ChEBI" id="CHEBI:57455"/>
        <dbReference type="ChEBI" id="CHEBI:57457"/>
        <dbReference type="ChEBI" id="CHEBI:456216"/>
        <dbReference type="EC" id="6.3.3.2"/>
    </reaction>
</comment>
<comment type="cofactor">
    <cofactor evidence="5">
        <name>Mg(2+)</name>
        <dbReference type="ChEBI" id="CHEBI:18420"/>
    </cofactor>
</comment>
<gene>
    <name evidence="6" type="ORF">SAMN05216366_10220</name>
</gene>
<feature type="binding site" evidence="4">
    <location>
        <begin position="12"/>
        <end position="16"/>
    </location>
    <ligand>
        <name>ATP</name>
        <dbReference type="ChEBI" id="CHEBI:30616"/>
    </ligand>
</feature>
<evidence type="ECO:0000313" key="6">
    <source>
        <dbReference type="EMBL" id="SDO83167.1"/>
    </source>
</evidence>
<keyword evidence="6" id="KW-0436">Ligase</keyword>
<dbReference type="NCBIfam" id="TIGR02727">
    <property type="entry name" value="MTHFS_bact"/>
    <property type="match status" value="1"/>
</dbReference>
<proteinExistence type="inferred from homology"/>
<sequence>MAGEINGPQAEKKALRSEILAKRRALTAAYRQKASTRIIDVFCALPDFKEPRKVMCYASMADEVQILPLVQKWLEAGVTVTMPRVIRKGEMEAVTVPSLDALVEGEYGILTPDPAKCQVVAPEELDLIIVPGVAFDTRGERLGMGAGFYDAYMAKAIKAKRIALAYSCQLVSSVPMEEHDALVHKIITEQGIYNCLLG</sequence>
<protein>
    <recommendedName>
        <fullName evidence="5">5-formyltetrahydrofolate cyclo-ligase</fullName>
        <ecNumber evidence="5">6.3.3.2</ecNumber>
    </recommendedName>
</protein>
<dbReference type="GO" id="GO:0035999">
    <property type="term" value="P:tetrahydrofolate interconversion"/>
    <property type="evidence" value="ECO:0007669"/>
    <property type="project" value="TreeGrafter"/>
</dbReference>
<keyword evidence="5" id="KW-0479">Metal-binding</keyword>
<feature type="binding site" evidence="4">
    <location>
        <position position="63"/>
    </location>
    <ligand>
        <name>substrate</name>
    </ligand>
</feature>
<evidence type="ECO:0000256" key="3">
    <source>
        <dbReference type="ARBA" id="ARBA00022840"/>
    </source>
</evidence>
<keyword evidence="2 4" id="KW-0547">Nucleotide-binding</keyword>
<comment type="similarity">
    <text evidence="1 5">Belongs to the 5-formyltetrahydrofolate cyclo-ligase family.</text>
</comment>
<evidence type="ECO:0000313" key="7">
    <source>
        <dbReference type="Proteomes" id="UP000182412"/>
    </source>
</evidence>
<dbReference type="GO" id="GO:0046872">
    <property type="term" value="F:metal ion binding"/>
    <property type="evidence" value="ECO:0007669"/>
    <property type="project" value="UniProtKB-KW"/>
</dbReference>
<evidence type="ECO:0000256" key="1">
    <source>
        <dbReference type="ARBA" id="ARBA00010638"/>
    </source>
</evidence>
<keyword evidence="5" id="KW-0460">Magnesium</keyword>
<dbReference type="GO" id="GO:0030272">
    <property type="term" value="F:5-formyltetrahydrofolate cyclo-ligase activity"/>
    <property type="evidence" value="ECO:0007669"/>
    <property type="project" value="UniProtKB-EC"/>
</dbReference>
<keyword evidence="3 4" id="KW-0067">ATP-binding</keyword>
<dbReference type="InterPro" id="IPR024185">
    <property type="entry name" value="FTHF_cligase-like_sf"/>
</dbReference>
<dbReference type="SUPFAM" id="SSF100950">
    <property type="entry name" value="NagB/RpiA/CoA transferase-like"/>
    <property type="match status" value="1"/>
</dbReference>
<dbReference type="GO" id="GO:0005524">
    <property type="term" value="F:ATP binding"/>
    <property type="evidence" value="ECO:0007669"/>
    <property type="project" value="UniProtKB-KW"/>
</dbReference>
<dbReference type="Proteomes" id="UP000182412">
    <property type="component" value="Unassembled WGS sequence"/>
</dbReference>
<feature type="binding site" evidence="4">
    <location>
        <begin position="141"/>
        <end position="149"/>
    </location>
    <ligand>
        <name>ATP</name>
        <dbReference type="ChEBI" id="CHEBI:30616"/>
    </ligand>
</feature>
<accession>A0A1H0MS09</accession>
<dbReference type="EMBL" id="FNJQ01000002">
    <property type="protein sequence ID" value="SDO83167.1"/>
    <property type="molecule type" value="Genomic_DNA"/>
</dbReference>
<dbReference type="EC" id="6.3.3.2" evidence="5"/>
<dbReference type="PANTHER" id="PTHR23407">
    <property type="entry name" value="ATPASE INHIBITOR/5-FORMYLTETRAHYDROFOLATE CYCLO-LIGASE"/>
    <property type="match status" value="1"/>
</dbReference>
<dbReference type="InterPro" id="IPR037171">
    <property type="entry name" value="NagB/RpiA_transferase-like"/>
</dbReference>
<dbReference type="Pfam" id="PF01812">
    <property type="entry name" value="5-FTHF_cyc-lig"/>
    <property type="match status" value="1"/>
</dbReference>
<dbReference type="AlphaFoldDB" id="A0A1H0MS09"/>
<dbReference type="Gene3D" id="3.40.50.10420">
    <property type="entry name" value="NagB/RpiA/CoA transferase-like"/>
    <property type="match status" value="1"/>
</dbReference>
<name>A0A1H0MS09_SELRU</name>
<reference evidence="6 7" key="1">
    <citation type="submission" date="2016-10" db="EMBL/GenBank/DDBJ databases">
        <authorList>
            <person name="de Groot N.N."/>
        </authorList>
    </citation>
    <scope>NUCLEOTIDE SEQUENCE [LARGE SCALE GENOMIC DNA]</scope>
    <source>
        <strain evidence="6 7">S137</strain>
    </source>
</reference>
<dbReference type="PANTHER" id="PTHR23407:SF1">
    <property type="entry name" value="5-FORMYLTETRAHYDROFOLATE CYCLO-LIGASE"/>
    <property type="match status" value="1"/>
</dbReference>